<evidence type="ECO:0000313" key="1">
    <source>
        <dbReference type="EMBL" id="QWQ32646.1"/>
    </source>
</evidence>
<dbReference type="InterPro" id="IPR023299">
    <property type="entry name" value="ATPase_P-typ_cyto_dom_N"/>
</dbReference>
<dbReference type="EMBL" id="CP076460">
    <property type="protein sequence ID" value="QWQ32646.1"/>
    <property type="molecule type" value="Genomic_DNA"/>
</dbReference>
<accession>A0A8F1MBX7</accession>
<protein>
    <submittedName>
        <fullName evidence="1">Uncharacterized protein</fullName>
    </submittedName>
</protein>
<sequence>MRAKINGEIRTLMMGAPEFVSKLAPVDKETQKKLNDWADNGLRVLMLAEFSDDKNQIERLEKRFWNGNWCGYSAQFPAPWRC</sequence>
<dbReference type="Proteomes" id="UP000679129">
    <property type="component" value="Chromosome"/>
</dbReference>
<gene>
    <name evidence="1" type="ORF">KOY48_02285</name>
</gene>
<dbReference type="GO" id="GO:0000166">
    <property type="term" value="F:nucleotide binding"/>
    <property type="evidence" value="ECO:0007669"/>
    <property type="project" value="InterPro"/>
</dbReference>
<keyword evidence="2" id="KW-1185">Reference proteome</keyword>
<dbReference type="SUPFAM" id="SSF81660">
    <property type="entry name" value="Metal cation-transporting ATPase, ATP-binding domain N"/>
    <property type="match status" value="1"/>
</dbReference>
<dbReference type="AlphaFoldDB" id="A0A8F1MBX7"/>
<dbReference type="KEGG" id="mnd:KOY48_02285"/>
<name>A0A8F1MBX7_9BACT</name>
<proteinExistence type="predicted"/>
<organism evidence="1 2">
    <name type="scientific">Candidatus Minimicrobia naudis</name>
    <dbReference type="NCBI Taxonomy" id="2841263"/>
    <lineage>
        <taxon>Bacteria</taxon>
        <taxon>Candidatus Saccharimonadota</taxon>
        <taxon>Candidatus Saccharimonadota incertae sedis</taxon>
        <taxon>Candidatus Minimicrobia</taxon>
    </lineage>
</organism>
<reference evidence="1" key="1">
    <citation type="submission" date="2021-06" db="EMBL/GenBank/DDBJ databases">
        <title>An adapted protocol for Saccharibacteria cultivation: two new species join this phylum of Candidate Phyla Radiations.</title>
        <authorList>
            <person name="Ibrahim A."/>
            <person name="Maatouk M."/>
            <person name="Zgheib R."/>
            <person name="Haddad G."/>
            <person name="Bou Khalil J."/>
            <person name="Raoult D."/>
            <person name="Bittar F."/>
        </authorList>
    </citation>
    <scope>NUCLEOTIDE SEQUENCE</scope>
    <source>
        <strain evidence="1">IHU1</strain>
    </source>
</reference>
<evidence type="ECO:0000313" key="2">
    <source>
        <dbReference type="Proteomes" id="UP000679129"/>
    </source>
</evidence>